<dbReference type="OrthoDB" id="840133at2"/>
<dbReference type="AlphaFoldDB" id="A0A2Z4GDE3"/>
<sequence length="181" mass="21789">MVVCIADFERLNKLLEIIIDEREIIQMSEFELGWRWAKTHSPDISKLEIEQILPVSDIESRRLNKVIQYFENDSNLRGKYTESDWMRASSESDEKIEKFRKNLDAILEKWEEGVIITWNRHITLKTSKEIFLKYWTDFLYPSSDDVTIISEKTNWVMFYHHIEVANIWTRISENREQLLTI</sequence>
<evidence type="ECO:0000313" key="2">
    <source>
        <dbReference type="Proteomes" id="UP000249873"/>
    </source>
</evidence>
<dbReference type="Proteomes" id="UP000249873">
    <property type="component" value="Chromosome"/>
</dbReference>
<dbReference type="KEGG" id="als:DJ013_13755"/>
<evidence type="ECO:0008006" key="3">
    <source>
        <dbReference type="Google" id="ProtNLM"/>
    </source>
</evidence>
<reference evidence="1 2" key="1">
    <citation type="submission" date="2018-05" db="EMBL/GenBank/DDBJ databases">
        <title>Complete genome sequence of Arcticibacterium luteifluviistationis SM1504T, a cytophagaceae bacterium isolated from Arctic surface seawater.</title>
        <authorList>
            <person name="Li Y."/>
            <person name="Qin Q.-L."/>
        </authorList>
    </citation>
    <scope>NUCLEOTIDE SEQUENCE [LARGE SCALE GENOMIC DNA]</scope>
    <source>
        <strain evidence="1 2">SM1504</strain>
    </source>
</reference>
<protein>
    <recommendedName>
        <fullName evidence="3">DUF2947 domain-containing protein</fullName>
    </recommendedName>
</protein>
<accession>A0A2Z4GDE3</accession>
<dbReference type="EMBL" id="CP029480">
    <property type="protein sequence ID" value="AWV99174.1"/>
    <property type="molecule type" value="Genomic_DNA"/>
</dbReference>
<evidence type="ECO:0000313" key="1">
    <source>
        <dbReference type="EMBL" id="AWV99174.1"/>
    </source>
</evidence>
<keyword evidence="2" id="KW-1185">Reference proteome</keyword>
<proteinExistence type="predicted"/>
<organism evidence="1 2">
    <name type="scientific">Arcticibacterium luteifluviistationis</name>
    <dbReference type="NCBI Taxonomy" id="1784714"/>
    <lineage>
        <taxon>Bacteria</taxon>
        <taxon>Pseudomonadati</taxon>
        <taxon>Bacteroidota</taxon>
        <taxon>Cytophagia</taxon>
        <taxon>Cytophagales</taxon>
        <taxon>Leadbetterellaceae</taxon>
        <taxon>Arcticibacterium</taxon>
    </lineage>
</organism>
<gene>
    <name evidence="1" type="ORF">DJ013_13755</name>
</gene>
<name>A0A2Z4GDE3_9BACT</name>